<gene>
    <name evidence="2" type="ORF">D915_004566</name>
</gene>
<dbReference type="PANTHER" id="PTHR33663:SF2">
    <property type="entry name" value="COILED-COIL DOMAIN-CONTAINING PROTEIN 177"/>
    <property type="match status" value="1"/>
</dbReference>
<accession>A0A4E0RDV3</accession>
<dbReference type="Proteomes" id="UP000230066">
    <property type="component" value="Unassembled WGS sequence"/>
</dbReference>
<feature type="region of interest" description="Disordered" evidence="1">
    <location>
        <begin position="161"/>
        <end position="217"/>
    </location>
</feature>
<dbReference type="PANTHER" id="PTHR33663">
    <property type="entry name" value="COILED-COIL DOMAIN-CONTAINING PROTEIN 177"/>
    <property type="match status" value="1"/>
</dbReference>
<keyword evidence="3" id="KW-1185">Reference proteome</keyword>
<protein>
    <submittedName>
        <fullName evidence="2">Coiled-coil domain-containing protein</fullName>
    </submittedName>
</protein>
<dbReference type="EMBL" id="JXXN02001525">
    <property type="protein sequence ID" value="THD24591.1"/>
    <property type="molecule type" value="Genomic_DNA"/>
</dbReference>
<name>A0A4E0RDV3_FASHE</name>
<reference evidence="2" key="1">
    <citation type="submission" date="2019-03" db="EMBL/GenBank/DDBJ databases">
        <title>Improved annotation for the trematode Fasciola hepatica.</title>
        <authorList>
            <person name="Choi Y.-J."/>
            <person name="Martin J."/>
            <person name="Mitreva M."/>
        </authorList>
    </citation>
    <scope>NUCLEOTIDE SEQUENCE [LARGE SCALE GENOMIC DNA]</scope>
</reference>
<evidence type="ECO:0000313" key="2">
    <source>
        <dbReference type="EMBL" id="THD24591.1"/>
    </source>
</evidence>
<comment type="caution">
    <text evidence="2">The sequence shown here is derived from an EMBL/GenBank/DDBJ whole genome shotgun (WGS) entry which is preliminary data.</text>
</comment>
<dbReference type="AlphaFoldDB" id="A0A4E0RDV3"/>
<feature type="compositionally biased region" description="Polar residues" evidence="1">
    <location>
        <begin position="120"/>
        <end position="138"/>
    </location>
</feature>
<sequence length="441" mass="52720">MSIDEARPKEVPNIDLNNFDDPGFVGSRYVLTSPRSLEACANMNIKPVDLLPKSKEEFQREHRNFGKKKIETLFGFFEKERREKLLKARLERIRLIKQEDPRNAVSFQQRLTHPNGLSFERSNSQPSKPSFSPRRNSAILNKLSPKDVKRIKLAEERYRMGCPRMRNSAPNQRLVVTGRQSRPQSSTARFTVGRKTNLPNAPKGDNPNKRSSKQKDCVSPILKRDILTQQYGSDCSLVKESEYWLRRQAQESIYNEEIDQMKQSLEEKEKQTEINREEQLKERQRQLVNSHTERERKLRQARERRKELEQMLENYRRELQETREQTQREARERALCRQSVEKRRLIEEHRQREQQFRKNYKQVQRREEEWRKMAEMIQKQKQENIERFLEDREARIQESRNLALQAERLREDMLRAYNLDSFDKKVQRVALINELGLGGAN</sequence>
<evidence type="ECO:0000313" key="3">
    <source>
        <dbReference type="Proteomes" id="UP000230066"/>
    </source>
</evidence>
<organism evidence="2 3">
    <name type="scientific">Fasciola hepatica</name>
    <name type="common">Liver fluke</name>
    <dbReference type="NCBI Taxonomy" id="6192"/>
    <lineage>
        <taxon>Eukaryota</taxon>
        <taxon>Metazoa</taxon>
        <taxon>Spiralia</taxon>
        <taxon>Lophotrochozoa</taxon>
        <taxon>Platyhelminthes</taxon>
        <taxon>Trematoda</taxon>
        <taxon>Digenea</taxon>
        <taxon>Plagiorchiida</taxon>
        <taxon>Echinostomata</taxon>
        <taxon>Echinostomatoidea</taxon>
        <taxon>Fasciolidae</taxon>
        <taxon>Fasciola</taxon>
    </lineage>
</organism>
<evidence type="ECO:0000256" key="1">
    <source>
        <dbReference type="SAM" id="MobiDB-lite"/>
    </source>
</evidence>
<proteinExistence type="predicted"/>
<feature type="compositionally biased region" description="Polar residues" evidence="1">
    <location>
        <begin position="178"/>
        <end position="189"/>
    </location>
</feature>
<feature type="region of interest" description="Disordered" evidence="1">
    <location>
        <begin position="266"/>
        <end position="302"/>
    </location>
</feature>
<dbReference type="InterPro" id="IPR029090">
    <property type="entry name" value="DUF4659"/>
</dbReference>
<feature type="region of interest" description="Disordered" evidence="1">
    <location>
        <begin position="112"/>
        <end position="138"/>
    </location>
</feature>